<comment type="subcellular location">
    <subcellularLocation>
        <location evidence="1 7">Membrane</location>
        <topology evidence="1 7">Multi-pass membrane protein</topology>
    </subcellularLocation>
</comment>
<feature type="transmembrane region" description="Helical" evidence="7">
    <location>
        <begin position="63"/>
        <end position="87"/>
    </location>
</feature>
<dbReference type="GO" id="GO:0005886">
    <property type="term" value="C:plasma membrane"/>
    <property type="evidence" value="ECO:0007669"/>
    <property type="project" value="TreeGrafter"/>
</dbReference>
<reference evidence="8" key="1">
    <citation type="journal article" date="2023" name="PLoS Negl. Trop. Dis.">
        <title>A genome sequence for Biomphalaria pfeifferi, the major vector snail for the human-infecting parasite Schistosoma mansoni.</title>
        <authorList>
            <person name="Bu L."/>
            <person name="Lu L."/>
            <person name="Laidemitt M.R."/>
            <person name="Zhang S.M."/>
            <person name="Mutuku M."/>
            <person name="Mkoji G."/>
            <person name="Steinauer M."/>
            <person name="Loker E.S."/>
        </authorList>
    </citation>
    <scope>NUCLEOTIDE SEQUENCE</scope>
    <source>
        <strain evidence="8">KasaAsao</strain>
    </source>
</reference>
<dbReference type="PANTHER" id="PTHR19282">
    <property type="entry name" value="TETRASPANIN"/>
    <property type="match status" value="1"/>
</dbReference>
<sequence>VIGLLLLAIGLWAWSEKDVFHNVTRLTNLALDPALVFIVVGMSMFCMSFTGCVGALRENTCLLLFFMISLGIMFSFELLVGILGFVYKDWVRDSIQTQVKYMIINYRDDLDLNNFVDWVQRDWLNCCGVQNFRDWEANIYFNCSSPGVEACGVPFSCCKPKAEARSTDCLYIYLMTSSTHWLHSIYLGFFVIIAQEELTNRHCGFEIMKSDHEFDRATRINTIGCIPAGEKWLETNLIPVAGAAVGVALLQILGICFAQNLRSDIQSQKAKWTL</sequence>
<comment type="caution">
    <text evidence="8">The sequence shown here is derived from an EMBL/GenBank/DDBJ whole genome shotgun (WGS) entry which is preliminary data.</text>
</comment>
<dbReference type="Gene3D" id="1.10.1450.10">
    <property type="entry name" value="Tetraspanin"/>
    <property type="match status" value="1"/>
</dbReference>
<name>A0AAD8AWM0_BIOPF</name>
<evidence type="ECO:0000313" key="9">
    <source>
        <dbReference type="Proteomes" id="UP001233172"/>
    </source>
</evidence>
<dbReference type="InterPro" id="IPR018499">
    <property type="entry name" value="Tetraspanin/Peripherin"/>
</dbReference>
<organism evidence="8 9">
    <name type="scientific">Biomphalaria pfeifferi</name>
    <name type="common">Bloodfluke planorb</name>
    <name type="synonym">Freshwater snail</name>
    <dbReference type="NCBI Taxonomy" id="112525"/>
    <lineage>
        <taxon>Eukaryota</taxon>
        <taxon>Metazoa</taxon>
        <taxon>Spiralia</taxon>
        <taxon>Lophotrochozoa</taxon>
        <taxon>Mollusca</taxon>
        <taxon>Gastropoda</taxon>
        <taxon>Heterobranchia</taxon>
        <taxon>Euthyneura</taxon>
        <taxon>Panpulmonata</taxon>
        <taxon>Hygrophila</taxon>
        <taxon>Lymnaeoidea</taxon>
        <taxon>Planorbidae</taxon>
        <taxon>Biomphalaria</taxon>
    </lineage>
</organism>
<feature type="non-terminal residue" evidence="8">
    <location>
        <position position="1"/>
    </location>
</feature>
<dbReference type="Proteomes" id="UP001233172">
    <property type="component" value="Unassembled WGS sequence"/>
</dbReference>
<accession>A0AAD8AWM0</accession>
<gene>
    <name evidence="8" type="ORF">Bpfe_026766</name>
</gene>
<dbReference type="SUPFAM" id="SSF48652">
    <property type="entry name" value="Tetraspanin"/>
    <property type="match status" value="1"/>
</dbReference>
<dbReference type="EMBL" id="JASAOG010000211">
    <property type="protein sequence ID" value="KAK0043799.1"/>
    <property type="molecule type" value="Genomic_DNA"/>
</dbReference>
<keyword evidence="3 7" id="KW-0812">Transmembrane</keyword>
<feature type="transmembrane region" description="Helical" evidence="7">
    <location>
        <begin position="34"/>
        <end position="56"/>
    </location>
</feature>
<evidence type="ECO:0000256" key="5">
    <source>
        <dbReference type="ARBA" id="ARBA00023136"/>
    </source>
</evidence>
<evidence type="ECO:0000256" key="4">
    <source>
        <dbReference type="ARBA" id="ARBA00022989"/>
    </source>
</evidence>
<dbReference type="InterPro" id="IPR000301">
    <property type="entry name" value="Tetraspanin_animals"/>
</dbReference>
<keyword evidence="9" id="KW-1185">Reference proteome</keyword>
<evidence type="ECO:0000256" key="7">
    <source>
        <dbReference type="RuleBase" id="RU361218"/>
    </source>
</evidence>
<keyword evidence="5 7" id="KW-0472">Membrane</keyword>
<keyword evidence="6" id="KW-1015">Disulfide bond</keyword>
<dbReference type="AlphaFoldDB" id="A0AAD8AWM0"/>
<dbReference type="PRINTS" id="PR00259">
    <property type="entry name" value="TMFOUR"/>
</dbReference>
<evidence type="ECO:0000256" key="6">
    <source>
        <dbReference type="PIRSR" id="PIRSR002419-1"/>
    </source>
</evidence>
<dbReference type="InterPro" id="IPR008952">
    <property type="entry name" value="Tetraspanin_EC2_sf"/>
</dbReference>
<evidence type="ECO:0000256" key="1">
    <source>
        <dbReference type="ARBA" id="ARBA00004141"/>
    </source>
</evidence>
<evidence type="ECO:0000256" key="3">
    <source>
        <dbReference type="ARBA" id="ARBA00022692"/>
    </source>
</evidence>
<comment type="caution">
    <text evidence="7">Lacks conserved residue(s) required for the propagation of feature annotation.</text>
</comment>
<dbReference type="Pfam" id="PF00335">
    <property type="entry name" value="Tetraspanin"/>
    <property type="match status" value="1"/>
</dbReference>
<proteinExistence type="inferred from homology"/>
<protein>
    <recommendedName>
        <fullName evidence="7">Tetraspanin</fullName>
    </recommendedName>
</protein>
<keyword evidence="4 7" id="KW-1133">Transmembrane helix</keyword>
<evidence type="ECO:0000256" key="2">
    <source>
        <dbReference type="ARBA" id="ARBA00006840"/>
    </source>
</evidence>
<feature type="disulfide bond" evidence="6">
    <location>
        <begin position="127"/>
        <end position="143"/>
    </location>
</feature>
<evidence type="ECO:0000313" key="8">
    <source>
        <dbReference type="EMBL" id="KAK0043799.1"/>
    </source>
</evidence>
<reference evidence="8" key="2">
    <citation type="submission" date="2023-04" db="EMBL/GenBank/DDBJ databases">
        <authorList>
            <person name="Bu L."/>
            <person name="Lu L."/>
            <person name="Laidemitt M.R."/>
            <person name="Zhang S.M."/>
            <person name="Mutuku M."/>
            <person name="Mkoji G."/>
            <person name="Steinauer M."/>
            <person name="Loker E.S."/>
        </authorList>
    </citation>
    <scope>NUCLEOTIDE SEQUENCE</scope>
    <source>
        <strain evidence="8">KasaAsao</strain>
        <tissue evidence="8">Whole Snail</tissue>
    </source>
</reference>
<dbReference type="PANTHER" id="PTHR19282:SF431">
    <property type="entry name" value="TETRASPANIN 26A, ISOFORM B-RELATED"/>
    <property type="match status" value="1"/>
</dbReference>
<comment type="similarity">
    <text evidence="2 7">Belongs to the tetraspanin (TM4SF) family.</text>
</comment>
<dbReference type="PIRSF" id="PIRSF002419">
    <property type="entry name" value="Tetraspanin"/>
    <property type="match status" value="1"/>
</dbReference>